<dbReference type="AlphaFoldDB" id="F4LV04"/>
<dbReference type="KEGG" id="tae:TepiRe1_1495"/>
<evidence type="ECO:0000256" key="2">
    <source>
        <dbReference type="ARBA" id="ARBA00022801"/>
    </source>
</evidence>
<dbReference type="GO" id="GO:0005829">
    <property type="term" value="C:cytosol"/>
    <property type="evidence" value="ECO:0007669"/>
    <property type="project" value="TreeGrafter"/>
</dbReference>
<dbReference type="GO" id="GO:0006753">
    <property type="term" value="P:nucleoside phosphate metabolic process"/>
    <property type="evidence" value="ECO:0007669"/>
    <property type="project" value="TreeGrafter"/>
</dbReference>
<dbReference type="EMBL" id="HF563609">
    <property type="protein sequence ID" value="CCP26245.2"/>
    <property type="molecule type" value="Genomic_DNA"/>
</dbReference>
<dbReference type="PANTHER" id="PTHR11839">
    <property type="entry name" value="UDP/ADP-SUGAR PYROPHOSPHATASE"/>
    <property type="match status" value="1"/>
</dbReference>
<dbReference type="RefSeq" id="WP_013778453.1">
    <property type="nucleotide sequence ID" value="NC_015519.1"/>
</dbReference>
<organism evidence="4 5">
    <name type="scientific">Tepidanaerobacter acetatoxydans (strain DSM 21804 / JCM 16047 / Re1)</name>
    <dbReference type="NCBI Taxonomy" id="1209989"/>
    <lineage>
        <taxon>Bacteria</taxon>
        <taxon>Bacillati</taxon>
        <taxon>Bacillota</taxon>
        <taxon>Clostridia</taxon>
        <taxon>Thermosediminibacterales</taxon>
        <taxon>Tepidanaerobacteraceae</taxon>
        <taxon>Tepidanaerobacter</taxon>
    </lineage>
</organism>
<dbReference type="EC" id="3.6.1.13" evidence="4"/>
<proteinExistence type="predicted"/>
<dbReference type="Proteomes" id="UP000010802">
    <property type="component" value="Chromosome"/>
</dbReference>
<dbReference type="STRING" id="1209989.TepRe1_1384"/>
<dbReference type="eggNOG" id="COG0494">
    <property type="taxonomic scope" value="Bacteria"/>
</dbReference>
<sequence length="180" mass="20510">MNFNETTLSSKNIFSGRIIKLRLDEVLLPNGRKSTREIVEHPGAVAIVALDEKNNILMVRQYRKPIEKELLEIPAGKLEKGESKEICVRRELMEETGYYPNEIQHIISFYTSPGFSNEIIHLFLAKNLEKKDAKADFDEYLQLEIMPFKDAIKKISSGQIVDGKTITGLLLTHSFIMGDV</sequence>
<evidence type="ECO:0000313" key="5">
    <source>
        <dbReference type="Proteomes" id="UP000010802"/>
    </source>
</evidence>
<gene>
    <name evidence="4" type="primary">nudF</name>
    <name evidence="4" type="ordered locus">TEPIRE1_1495</name>
</gene>
<dbReference type="KEGG" id="tep:TepRe1_1384"/>
<evidence type="ECO:0000256" key="1">
    <source>
        <dbReference type="ARBA" id="ARBA00001946"/>
    </source>
</evidence>
<evidence type="ECO:0000259" key="3">
    <source>
        <dbReference type="PROSITE" id="PS51462"/>
    </source>
</evidence>
<dbReference type="GO" id="GO:0019693">
    <property type="term" value="P:ribose phosphate metabolic process"/>
    <property type="evidence" value="ECO:0007669"/>
    <property type="project" value="TreeGrafter"/>
</dbReference>
<dbReference type="FunFam" id="3.90.79.10:FF:000024">
    <property type="entry name" value="ADP-ribose pyrophosphatase"/>
    <property type="match status" value="1"/>
</dbReference>
<reference evidence="5" key="1">
    <citation type="journal article" date="2013" name="Genome Announc.">
        <title>First genome sequence of a syntrophic acetate-oxidizing bacterium, Tepidanaerobacter acetatoxydans strain Re1.</title>
        <authorList>
            <person name="Manzoor S."/>
            <person name="Bongcam-Rudloff E."/>
            <person name="Schnurer A."/>
            <person name="Muller B."/>
        </authorList>
    </citation>
    <scope>NUCLEOTIDE SEQUENCE [LARGE SCALE GENOMIC DNA]</scope>
    <source>
        <strain evidence="5">Re1</strain>
    </source>
</reference>
<dbReference type="Pfam" id="PF00293">
    <property type="entry name" value="NUDIX"/>
    <property type="match status" value="1"/>
</dbReference>
<dbReference type="Gene3D" id="3.90.79.10">
    <property type="entry name" value="Nucleoside Triphosphate Pyrophosphohydrolase"/>
    <property type="match status" value="1"/>
</dbReference>
<dbReference type="PROSITE" id="PS00893">
    <property type="entry name" value="NUDIX_BOX"/>
    <property type="match status" value="1"/>
</dbReference>
<keyword evidence="5" id="KW-1185">Reference proteome</keyword>
<comment type="cofactor">
    <cofactor evidence="1">
        <name>Mg(2+)</name>
        <dbReference type="ChEBI" id="CHEBI:18420"/>
    </cofactor>
</comment>
<name>F4LV04_TEPAE</name>
<dbReference type="HOGENOM" id="CLU_062658_5_1_9"/>
<dbReference type="GO" id="GO:0047631">
    <property type="term" value="F:ADP-ribose diphosphatase activity"/>
    <property type="evidence" value="ECO:0007669"/>
    <property type="project" value="UniProtKB-EC"/>
</dbReference>
<keyword evidence="2 4" id="KW-0378">Hydrolase</keyword>
<accession>L0RZ07</accession>
<dbReference type="InterPro" id="IPR015797">
    <property type="entry name" value="NUDIX_hydrolase-like_dom_sf"/>
</dbReference>
<protein>
    <submittedName>
        <fullName evidence="4">ADP-ribose pyrophosphatase</fullName>
        <ecNumber evidence="4">3.6.1.13</ecNumber>
    </submittedName>
</protein>
<accession>F4LV04</accession>
<feature type="domain" description="Nudix hydrolase" evidence="3">
    <location>
        <begin position="40"/>
        <end position="173"/>
    </location>
</feature>
<dbReference type="SUPFAM" id="SSF55811">
    <property type="entry name" value="Nudix"/>
    <property type="match status" value="1"/>
</dbReference>
<dbReference type="InterPro" id="IPR000086">
    <property type="entry name" value="NUDIX_hydrolase_dom"/>
</dbReference>
<dbReference type="PROSITE" id="PS51462">
    <property type="entry name" value="NUDIX"/>
    <property type="match status" value="1"/>
</dbReference>
<dbReference type="OrthoDB" id="9806150at2"/>
<dbReference type="PANTHER" id="PTHR11839:SF18">
    <property type="entry name" value="NUDIX HYDROLASE DOMAIN-CONTAINING PROTEIN"/>
    <property type="match status" value="1"/>
</dbReference>
<dbReference type="InterPro" id="IPR020084">
    <property type="entry name" value="NUDIX_hydrolase_CS"/>
</dbReference>
<evidence type="ECO:0000313" key="4">
    <source>
        <dbReference type="EMBL" id="CCP26245.2"/>
    </source>
</evidence>